<feature type="non-terminal residue" evidence="3">
    <location>
        <position position="194"/>
    </location>
</feature>
<keyword evidence="4" id="KW-1185">Reference proteome</keyword>
<accession>A0A433TXV4</accession>
<gene>
    <name evidence="3" type="ORF">EGW08_005797</name>
</gene>
<protein>
    <submittedName>
        <fullName evidence="3">Uncharacterized protein</fullName>
    </submittedName>
</protein>
<evidence type="ECO:0000313" key="4">
    <source>
        <dbReference type="Proteomes" id="UP000271974"/>
    </source>
</evidence>
<name>A0A433TXV4_ELYCH</name>
<evidence type="ECO:0000256" key="2">
    <source>
        <dbReference type="SAM" id="Phobius"/>
    </source>
</evidence>
<feature type="region of interest" description="Disordered" evidence="1">
    <location>
        <begin position="148"/>
        <end position="170"/>
    </location>
</feature>
<dbReference type="Proteomes" id="UP000271974">
    <property type="component" value="Unassembled WGS sequence"/>
</dbReference>
<keyword evidence="2" id="KW-0472">Membrane</keyword>
<keyword evidence="2" id="KW-0812">Transmembrane</keyword>
<feature type="transmembrane region" description="Helical" evidence="2">
    <location>
        <begin position="85"/>
        <end position="104"/>
    </location>
</feature>
<proteinExistence type="predicted"/>
<dbReference type="AlphaFoldDB" id="A0A433TXV4"/>
<comment type="caution">
    <text evidence="3">The sequence shown here is derived from an EMBL/GenBank/DDBJ whole genome shotgun (WGS) entry which is preliminary data.</text>
</comment>
<keyword evidence="2" id="KW-1133">Transmembrane helix</keyword>
<dbReference type="EMBL" id="RQTK01000139">
    <property type="protein sequence ID" value="RUS86419.1"/>
    <property type="molecule type" value="Genomic_DNA"/>
</dbReference>
<sequence>MDSFSGCPLQFLRSLTTFAAIVSRFPERFPASKKENTEEIKNNKARLFGKQEAAENVLNVALGSSDRDRYEGPDDIQAQMSKMWLVVKALCLAVLLLTVAMATLCYKVHTLQCPEMATAGIVDRGEGGRYGDGRINDQSVVSLHQTNQLTSLDETSGPEDTHDTSESRRLRYLDIADQTGTVGQPQLDLRGYDP</sequence>
<organism evidence="3 4">
    <name type="scientific">Elysia chlorotica</name>
    <name type="common">Eastern emerald elysia</name>
    <name type="synonym">Sea slug</name>
    <dbReference type="NCBI Taxonomy" id="188477"/>
    <lineage>
        <taxon>Eukaryota</taxon>
        <taxon>Metazoa</taxon>
        <taxon>Spiralia</taxon>
        <taxon>Lophotrochozoa</taxon>
        <taxon>Mollusca</taxon>
        <taxon>Gastropoda</taxon>
        <taxon>Heterobranchia</taxon>
        <taxon>Euthyneura</taxon>
        <taxon>Panpulmonata</taxon>
        <taxon>Sacoglossa</taxon>
        <taxon>Placobranchoidea</taxon>
        <taxon>Plakobranchidae</taxon>
        <taxon>Elysia</taxon>
    </lineage>
</organism>
<feature type="compositionally biased region" description="Basic and acidic residues" evidence="1">
    <location>
        <begin position="159"/>
        <end position="170"/>
    </location>
</feature>
<reference evidence="3 4" key="1">
    <citation type="submission" date="2019-01" db="EMBL/GenBank/DDBJ databases">
        <title>A draft genome assembly of the solar-powered sea slug Elysia chlorotica.</title>
        <authorList>
            <person name="Cai H."/>
            <person name="Li Q."/>
            <person name="Fang X."/>
            <person name="Li J."/>
            <person name="Curtis N.E."/>
            <person name="Altenburger A."/>
            <person name="Shibata T."/>
            <person name="Feng M."/>
            <person name="Maeda T."/>
            <person name="Schwartz J.A."/>
            <person name="Shigenobu S."/>
            <person name="Lundholm N."/>
            <person name="Nishiyama T."/>
            <person name="Yang H."/>
            <person name="Hasebe M."/>
            <person name="Li S."/>
            <person name="Pierce S.K."/>
            <person name="Wang J."/>
        </authorList>
    </citation>
    <scope>NUCLEOTIDE SEQUENCE [LARGE SCALE GENOMIC DNA]</scope>
    <source>
        <strain evidence="3">EC2010</strain>
        <tissue evidence="3">Whole organism of an adult</tissue>
    </source>
</reference>
<evidence type="ECO:0000313" key="3">
    <source>
        <dbReference type="EMBL" id="RUS86419.1"/>
    </source>
</evidence>
<evidence type="ECO:0000256" key="1">
    <source>
        <dbReference type="SAM" id="MobiDB-lite"/>
    </source>
</evidence>